<dbReference type="InterPro" id="IPR025366">
    <property type="entry name" value="DUF4270"/>
</dbReference>
<proteinExistence type="predicted"/>
<sequence length="512" mass="56872">MTKKIVYLSVAVVSLLFVISCEKDFREIEGNVISNNVFNTKQLTLEVIVKDSIVDAVRADNIAIGSLGEYLLGVYNNSDYERIEASIISQLGLSINPQTEQNTTKAESGKDEDLDSIYVFNEAVLEIPYTSTKLDNEADGKPKFRLDSLLGNSSIPMALKIYRNGTFLNTLDPGNPTQRFSYMSDHEYVESELLNDDPSFTYTPDPTDTLFVFERELSTGAKYNDTTKLANSIPFLTVPLNKARMKELFWDKFGDAEFTTQNDFNNYFRGLILKAEGTDGSMVPLSLGTNAPRVKFYYTITTLDEGVVKDTIVGNYTFSFTGVTNSKYKMTAPQNPAPSNSVAIQGTAGSMATVKILNGTELQDLRSQNILINDASLVFNIDTSRDTTKVPLRLLLFKDTGNGDGEHIKDSYELPQFFGGFLGDDDQGKPKDYNIRITDHVAELVSGESDENVPLVLKVYNQGTDVSVINNLVIPVTNYNWNPRGVTLLNHSSTNGELRAKLIISYSEEKDN</sequence>
<dbReference type="PROSITE" id="PS51257">
    <property type="entry name" value="PROKAR_LIPOPROTEIN"/>
    <property type="match status" value="1"/>
</dbReference>
<comment type="caution">
    <text evidence="1">The sequence shown here is derived from an EMBL/GenBank/DDBJ whole genome shotgun (WGS) entry which is preliminary data.</text>
</comment>
<dbReference type="EMBL" id="SLXM01000007">
    <property type="protein sequence ID" value="TCP23947.1"/>
    <property type="molecule type" value="Genomic_DNA"/>
</dbReference>
<organism evidence="1 2">
    <name type="scientific">Tenacibaculum skagerrakense</name>
    <dbReference type="NCBI Taxonomy" id="186571"/>
    <lineage>
        <taxon>Bacteria</taxon>
        <taxon>Pseudomonadati</taxon>
        <taxon>Bacteroidota</taxon>
        <taxon>Flavobacteriia</taxon>
        <taxon>Flavobacteriales</taxon>
        <taxon>Flavobacteriaceae</taxon>
        <taxon>Tenacibaculum</taxon>
    </lineage>
</organism>
<dbReference type="RefSeq" id="WP_132795222.1">
    <property type="nucleotide sequence ID" value="NZ_SLXM01000007.1"/>
</dbReference>
<evidence type="ECO:0000313" key="1">
    <source>
        <dbReference type="EMBL" id="TCP23947.1"/>
    </source>
</evidence>
<gene>
    <name evidence="1" type="ORF">EV195_107113</name>
</gene>
<protein>
    <submittedName>
        <fullName evidence="1">Uncharacterized protein DUF4270</fullName>
    </submittedName>
</protein>
<dbReference type="Proteomes" id="UP000294564">
    <property type="component" value="Unassembled WGS sequence"/>
</dbReference>
<dbReference type="Pfam" id="PF14092">
    <property type="entry name" value="DUF4270"/>
    <property type="match status" value="1"/>
</dbReference>
<accession>A0A4R2NQA0</accession>
<name>A0A4R2NQA0_9FLAO</name>
<keyword evidence="2" id="KW-1185">Reference proteome</keyword>
<dbReference type="AlphaFoldDB" id="A0A4R2NQA0"/>
<reference evidence="1 2" key="1">
    <citation type="submission" date="2019-03" db="EMBL/GenBank/DDBJ databases">
        <title>Genomic Encyclopedia of Type Strains, Phase IV (KMG-IV): sequencing the most valuable type-strain genomes for metagenomic binning, comparative biology and taxonomic classification.</title>
        <authorList>
            <person name="Goeker M."/>
        </authorList>
    </citation>
    <scope>NUCLEOTIDE SEQUENCE [LARGE SCALE GENOMIC DNA]</scope>
    <source>
        <strain evidence="1 2">DSM 14836</strain>
    </source>
</reference>
<evidence type="ECO:0000313" key="2">
    <source>
        <dbReference type="Proteomes" id="UP000294564"/>
    </source>
</evidence>
<dbReference type="OrthoDB" id="1466062at2"/>